<evidence type="ECO:0000313" key="2">
    <source>
        <dbReference type="Proteomes" id="UP000698924"/>
    </source>
</evidence>
<dbReference type="Proteomes" id="UP000698924">
    <property type="component" value="Unassembled WGS sequence"/>
</dbReference>
<organism evidence="1 2">
    <name type="scientific">Caecibacteroides pullorum</name>
    <dbReference type="NCBI Taxonomy" id="2725562"/>
    <lineage>
        <taxon>Bacteria</taxon>
        <taxon>Pseudomonadati</taxon>
        <taxon>Bacteroidota</taxon>
        <taxon>Bacteroidia</taxon>
        <taxon>Bacteroidales</taxon>
        <taxon>Bacteroidaceae</taxon>
        <taxon>Caecibacteroides</taxon>
    </lineage>
</organism>
<evidence type="ECO:0000313" key="1">
    <source>
        <dbReference type="EMBL" id="MBM6856826.1"/>
    </source>
</evidence>
<sequence length="103" mass="11547">MFLDVVSIVFVILKSGKGTIALAQRQITEENNKRIPADTALLGRHEVNGMQTNVTVTHMDGHRLYAENQASGEKSISIRISEGEFFHLSPPVRKVRRLSRADF</sequence>
<protein>
    <submittedName>
        <fullName evidence="1">Uncharacterized protein</fullName>
    </submittedName>
</protein>
<proteinExistence type="predicted"/>
<name>A0AA40ZRX0_9BACT</name>
<dbReference type="AlphaFoldDB" id="A0AA40ZRX0"/>
<gene>
    <name evidence="1" type="ORF">H6D15_04295</name>
</gene>
<dbReference type="EMBL" id="JACJMO010000003">
    <property type="protein sequence ID" value="MBM6856826.1"/>
    <property type="molecule type" value="Genomic_DNA"/>
</dbReference>
<dbReference type="RefSeq" id="WP_204969832.1">
    <property type="nucleotide sequence ID" value="NZ_JAAZTS010000003.1"/>
</dbReference>
<comment type="caution">
    <text evidence="1">The sequence shown here is derived from an EMBL/GenBank/DDBJ whole genome shotgun (WGS) entry which is preliminary data.</text>
</comment>
<reference evidence="1 2" key="1">
    <citation type="journal article" date="2021" name="Sci. Rep.">
        <title>The distribution of antibiotic resistance genes in chicken gut microbiota commensals.</title>
        <authorList>
            <person name="Juricova H."/>
            <person name="Matiasovicova J."/>
            <person name="Kubasova T."/>
            <person name="Cejkova D."/>
            <person name="Rychlik I."/>
        </authorList>
    </citation>
    <scope>NUCLEOTIDE SEQUENCE [LARGE SCALE GENOMIC DNA]</scope>
    <source>
        <strain evidence="1 2">An421</strain>
    </source>
</reference>
<keyword evidence="2" id="KW-1185">Reference proteome</keyword>
<accession>A0AA40ZRX0</accession>